<organism evidence="3 4">
    <name type="scientific">Aliibacillus thermotolerans</name>
    <dbReference type="NCBI Taxonomy" id="1834418"/>
    <lineage>
        <taxon>Bacteria</taxon>
        <taxon>Bacillati</taxon>
        <taxon>Bacillota</taxon>
        <taxon>Bacilli</taxon>
        <taxon>Bacillales</taxon>
        <taxon>Bacillaceae</taxon>
        <taxon>Aliibacillus</taxon>
    </lineage>
</organism>
<dbReference type="EMBL" id="JBHSPF010000018">
    <property type="protein sequence ID" value="MFC5628267.1"/>
    <property type="molecule type" value="Genomic_DNA"/>
</dbReference>
<evidence type="ECO:0000256" key="1">
    <source>
        <dbReference type="SAM" id="Phobius"/>
    </source>
</evidence>
<dbReference type="PANTHER" id="PTHR34473:SF2">
    <property type="entry name" value="UPF0699 TRANSMEMBRANE PROTEIN YDBT"/>
    <property type="match status" value="1"/>
</dbReference>
<dbReference type="RefSeq" id="WP_270897530.1">
    <property type="nucleotide sequence ID" value="NZ_JBHSPF010000018.1"/>
</dbReference>
<protein>
    <submittedName>
        <fullName evidence="3">PH domain-containing protein</fullName>
    </submittedName>
</protein>
<dbReference type="InterPro" id="IPR005182">
    <property type="entry name" value="YdbS-like_PH"/>
</dbReference>
<comment type="caution">
    <text evidence="3">The sequence shown here is derived from an EMBL/GenBank/DDBJ whole genome shotgun (WGS) entry which is preliminary data.</text>
</comment>
<evidence type="ECO:0000259" key="2">
    <source>
        <dbReference type="Pfam" id="PF03703"/>
    </source>
</evidence>
<dbReference type="Pfam" id="PF03703">
    <property type="entry name" value="bPH_2"/>
    <property type="match status" value="1"/>
</dbReference>
<feature type="transmembrane region" description="Helical" evidence="1">
    <location>
        <begin position="48"/>
        <end position="69"/>
    </location>
</feature>
<name>A0ABW0U453_9BACI</name>
<keyword evidence="1" id="KW-0472">Membrane</keyword>
<reference evidence="4" key="1">
    <citation type="journal article" date="2019" name="Int. J. Syst. Evol. Microbiol.">
        <title>The Global Catalogue of Microorganisms (GCM) 10K type strain sequencing project: providing services to taxonomists for standard genome sequencing and annotation.</title>
        <authorList>
            <consortium name="The Broad Institute Genomics Platform"/>
            <consortium name="The Broad Institute Genome Sequencing Center for Infectious Disease"/>
            <person name="Wu L."/>
            <person name="Ma J."/>
        </authorList>
    </citation>
    <scope>NUCLEOTIDE SEQUENCE [LARGE SCALE GENOMIC DNA]</scope>
    <source>
        <strain evidence="4">CGMCC 1.15790</strain>
    </source>
</reference>
<keyword evidence="1" id="KW-1133">Transmembrane helix</keyword>
<dbReference type="Proteomes" id="UP001596143">
    <property type="component" value="Unassembled WGS sequence"/>
</dbReference>
<accession>A0ABW0U453</accession>
<gene>
    <name evidence="3" type="ORF">ACFPTR_05075</name>
</gene>
<dbReference type="PANTHER" id="PTHR34473">
    <property type="entry name" value="UPF0699 TRANSMEMBRANE PROTEIN YDBS"/>
    <property type="match status" value="1"/>
</dbReference>
<sequence>MTVRDLPSERISKKALSVWRIKAALEICVLLVLVVVLFIFTLRFAWPLYLPWIGVILLLLFSFWHVVIFPQWKWRKWRYAVYEKEIELLRGIFIEKHTVIPMNRVQHVDTEQGPIYKKFGLRAVTISTAAGVHEIPALTEETAQSLRDKIATLVGMDEEDE</sequence>
<evidence type="ECO:0000313" key="4">
    <source>
        <dbReference type="Proteomes" id="UP001596143"/>
    </source>
</evidence>
<proteinExistence type="predicted"/>
<keyword evidence="4" id="KW-1185">Reference proteome</keyword>
<evidence type="ECO:0000313" key="3">
    <source>
        <dbReference type="EMBL" id="MFC5628267.1"/>
    </source>
</evidence>
<feature type="transmembrane region" description="Helical" evidence="1">
    <location>
        <begin position="21"/>
        <end position="42"/>
    </location>
</feature>
<feature type="domain" description="YdbS-like PH" evidence="2">
    <location>
        <begin position="74"/>
        <end position="150"/>
    </location>
</feature>
<keyword evidence="1" id="KW-0812">Transmembrane</keyword>